<dbReference type="EMBL" id="FQVI01000001">
    <property type="protein sequence ID" value="SHE29188.1"/>
    <property type="molecule type" value="Genomic_DNA"/>
</dbReference>
<gene>
    <name evidence="12" type="ORF">SAMN02745158_00008</name>
</gene>
<proteinExistence type="predicted"/>
<name>A0A1M4SAJ3_9CLOT</name>
<dbReference type="Gene3D" id="1.25.40.10">
    <property type="entry name" value="Tetratricopeptide repeat domain"/>
    <property type="match status" value="2"/>
</dbReference>
<dbReference type="GO" id="GO:0005524">
    <property type="term" value="F:ATP binding"/>
    <property type="evidence" value="ECO:0007669"/>
    <property type="project" value="UniProtKB-UniRule"/>
</dbReference>
<dbReference type="EC" id="2.7.11.1" evidence="1"/>
<dbReference type="OrthoDB" id="9788659at2"/>
<feature type="domain" description="Protein kinase" evidence="11">
    <location>
        <begin position="21"/>
        <end position="326"/>
    </location>
</feature>
<protein>
    <recommendedName>
        <fullName evidence="1">non-specific serine/threonine protein kinase</fullName>
        <ecNumber evidence="1">2.7.11.1</ecNumber>
    </recommendedName>
</protein>
<evidence type="ECO:0000256" key="5">
    <source>
        <dbReference type="ARBA" id="ARBA00022777"/>
    </source>
</evidence>
<dbReference type="PROSITE" id="PS50011">
    <property type="entry name" value="PROTEIN_KINASE_DOM"/>
    <property type="match status" value="1"/>
</dbReference>
<dbReference type="Gene3D" id="1.10.510.10">
    <property type="entry name" value="Transferase(Phosphotransferase) domain 1"/>
    <property type="match status" value="1"/>
</dbReference>
<evidence type="ECO:0000256" key="9">
    <source>
        <dbReference type="PROSITE-ProRule" id="PRU10141"/>
    </source>
</evidence>
<comment type="catalytic activity">
    <reaction evidence="7">
        <text>L-threonyl-[protein] + ATP = O-phospho-L-threonyl-[protein] + ADP + H(+)</text>
        <dbReference type="Rhea" id="RHEA:46608"/>
        <dbReference type="Rhea" id="RHEA-COMP:11060"/>
        <dbReference type="Rhea" id="RHEA-COMP:11605"/>
        <dbReference type="ChEBI" id="CHEBI:15378"/>
        <dbReference type="ChEBI" id="CHEBI:30013"/>
        <dbReference type="ChEBI" id="CHEBI:30616"/>
        <dbReference type="ChEBI" id="CHEBI:61977"/>
        <dbReference type="ChEBI" id="CHEBI:456216"/>
        <dbReference type="EC" id="2.7.11.1"/>
    </reaction>
</comment>
<evidence type="ECO:0000313" key="13">
    <source>
        <dbReference type="Proteomes" id="UP000184245"/>
    </source>
</evidence>
<dbReference type="InterPro" id="IPR000719">
    <property type="entry name" value="Prot_kinase_dom"/>
</dbReference>
<dbReference type="Gene3D" id="3.30.200.20">
    <property type="entry name" value="Phosphorylase Kinase, domain 1"/>
    <property type="match status" value="1"/>
</dbReference>
<dbReference type="InterPro" id="IPR008271">
    <property type="entry name" value="Ser/Thr_kinase_AS"/>
</dbReference>
<evidence type="ECO:0000256" key="3">
    <source>
        <dbReference type="ARBA" id="ARBA00022679"/>
    </source>
</evidence>
<feature type="coiled-coil region" evidence="10">
    <location>
        <begin position="272"/>
        <end position="299"/>
    </location>
</feature>
<keyword evidence="2" id="KW-0723">Serine/threonine-protein kinase</keyword>
<evidence type="ECO:0000256" key="1">
    <source>
        <dbReference type="ARBA" id="ARBA00012513"/>
    </source>
</evidence>
<evidence type="ECO:0000256" key="8">
    <source>
        <dbReference type="ARBA" id="ARBA00048679"/>
    </source>
</evidence>
<dbReference type="PROSITE" id="PS00107">
    <property type="entry name" value="PROTEIN_KINASE_ATP"/>
    <property type="match status" value="1"/>
</dbReference>
<accession>A0A1M4SAJ3</accession>
<reference evidence="12 13" key="1">
    <citation type="submission" date="2016-11" db="EMBL/GenBank/DDBJ databases">
        <authorList>
            <person name="Jaros S."/>
            <person name="Januszkiewicz K."/>
            <person name="Wedrychowicz H."/>
        </authorList>
    </citation>
    <scope>NUCLEOTIDE SEQUENCE [LARGE SCALE GENOMIC DNA]</scope>
    <source>
        <strain evidence="12 13">DSM 17459</strain>
    </source>
</reference>
<dbReference type="InterPro" id="IPR011990">
    <property type="entry name" value="TPR-like_helical_dom_sf"/>
</dbReference>
<feature type="binding site" evidence="9">
    <location>
        <position position="50"/>
    </location>
    <ligand>
        <name>ATP</name>
        <dbReference type="ChEBI" id="CHEBI:30616"/>
    </ligand>
</feature>
<dbReference type="Proteomes" id="UP000184245">
    <property type="component" value="Unassembled WGS sequence"/>
</dbReference>
<keyword evidence="3" id="KW-0808">Transferase</keyword>
<dbReference type="InterPro" id="IPR011009">
    <property type="entry name" value="Kinase-like_dom_sf"/>
</dbReference>
<dbReference type="PANTHER" id="PTHR24363">
    <property type="entry name" value="SERINE/THREONINE PROTEIN KINASE"/>
    <property type="match status" value="1"/>
</dbReference>
<dbReference type="SMART" id="SM00220">
    <property type="entry name" value="S_TKc"/>
    <property type="match status" value="1"/>
</dbReference>
<keyword evidence="10" id="KW-0175">Coiled coil</keyword>
<dbReference type="Pfam" id="PF00069">
    <property type="entry name" value="Pkinase"/>
    <property type="match status" value="1"/>
</dbReference>
<dbReference type="CDD" id="cd14014">
    <property type="entry name" value="STKc_PknB_like"/>
    <property type="match status" value="1"/>
</dbReference>
<dbReference type="SUPFAM" id="SSF56112">
    <property type="entry name" value="Protein kinase-like (PK-like)"/>
    <property type="match status" value="1"/>
</dbReference>
<sequence length="618" mass="71293">MCRQRGGGTIASLGKILDCRYRIIQLIGEGGMGKVYLAYDLRLEKNWAVKEIESSRGCVLRERDVLKKMKHPALPGIVDIIEESGYTYLVMDYISGINLKELCRAKKKIPEKTILRWGIELCDVLDYLHRQKPPVIYRDLKPENLIIGNKGKLFLVDFGIALVAGRHSAEDRLGTKGYAAPEQYQGRAAVQSDIYGLGMVLGELVKCGRYQGEDLCALERIVGTCTRRNIMERYQSVRTVKRRLTRLLYRKRQIGLLSAAGAAFVMAGCLLLLQQEVNMQKQEQAYQEALETGARQEKDAVQAYERAVKMKPEREEVYLALLNTYIARGETKAGIQRIRELAERYEKRLPREHKLWTEIGRLYFRGSIRDPYFSANYKKAEEYFSMDPKDSREKRSYLNLCRIFSCYSDEICWEEAGEALEYLCGLLGEEENPLAKAQGCMTLCGVYFSYEEELEEYLEKPWEQGIALAEEGAESLEHCRDHILYPVYAREFCLLIGKAYECRGRWQEANSQYDKTLAYPMSEKEQVKIRLMTAFNCRMEGDCVKAGTIYEKLLQDFPEEAEPYCAYSLMALMEEKDRKKAEEILDRGKGVRGIRENYSYKLLTERLKESGEGKERQE</sequence>
<dbReference type="SUPFAM" id="SSF48452">
    <property type="entry name" value="TPR-like"/>
    <property type="match status" value="1"/>
</dbReference>
<dbReference type="AlphaFoldDB" id="A0A1M4SAJ3"/>
<keyword evidence="5 12" id="KW-0418">Kinase</keyword>
<dbReference type="RefSeq" id="WP_072848064.1">
    <property type="nucleotide sequence ID" value="NZ_FQVI01000001.1"/>
</dbReference>
<dbReference type="PANTHER" id="PTHR24363:SF0">
    <property type="entry name" value="SERINE_THREONINE KINASE LIKE DOMAIN CONTAINING 1"/>
    <property type="match status" value="1"/>
</dbReference>
<evidence type="ECO:0000256" key="4">
    <source>
        <dbReference type="ARBA" id="ARBA00022741"/>
    </source>
</evidence>
<keyword evidence="4 9" id="KW-0547">Nucleotide-binding</keyword>
<organism evidence="12 13">
    <name type="scientific">Lactonifactor longoviformis DSM 17459</name>
    <dbReference type="NCBI Taxonomy" id="1122155"/>
    <lineage>
        <taxon>Bacteria</taxon>
        <taxon>Bacillati</taxon>
        <taxon>Bacillota</taxon>
        <taxon>Clostridia</taxon>
        <taxon>Eubacteriales</taxon>
        <taxon>Clostridiaceae</taxon>
        <taxon>Lactonifactor</taxon>
    </lineage>
</organism>
<evidence type="ECO:0000256" key="6">
    <source>
        <dbReference type="ARBA" id="ARBA00022840"/>
    </source>
</evidence>
<keyword evidence="6 9" id="KW-0067">ATP-binding</keyword>
<keyword evidence="13" id="KW-1185">Reference proteome</keyword>
<dbReference type="InterPro" id="IPR017441">
    <property type="entry name" value="Protein_kinase_ATP_BS"/>
</dbReference>
<dbReference type="GO" id="GO:0004674">
    <property type="term" value="F:protein serine/threonine kinase activity"/>
    <property type="evidence" value="ECO:0007669"/>
    <property type="project" value="UniProtKB-KW"/>
</dbReference>
<evidence type="ECO:0000313" key="12">
    <source>
        <dbReference type="EMBL" id="SHE29188.1"/>
    </source>
</evidence>
<evidence type="ECO:0000256" key="2">
    <source>
        <dbReference type="ARBA" id="ARBA00022527"/>
    </source>
</evidence>
<evidence type="ECO:0000259" key="11">
    <source>
        <dbReference type="PROSITE" id="PS50011"/>
    </source>
</evidence>
<evidence type="ECO:0000256" key="10">
    <source>
        <dbReference type="SAM" id="Coils"/>
    </source>
</evidence>
<dbReference type="STRING" id="1122155.SAMN02745158_00008"/>
<comment type="catalytic activity">
    <reaction evidence="8">
        <text>L-seryl-[protein] + ATP = O-phospho-L-seryl-[protein] + ADP + H(+)</text>
        <dbReference type="Rhea" id="RHEA:17989"/>
        <dbReference type="Rhea" id="RHEA-COMP:9863"/>
        <dbReference type="Rhea" id="RHEA-COMP:11604"/>
        <dbReference type="ChEBI" id="CHEBI:15378"/>
        <dbReference type="ChEBI" id="CHEBI:29999"/>
        <dbReference type="ChEBI" id="CHEBI:30616"/>
        <dbReference type="ChEBI" id="CHEBI:83421"/>
        <dbReference type="ChEBI" id="CHEBI:456216"/>
        <dbReference type="EC" id="2.7.11.1"/>
    </reaction>
</comment>
<dbReference type="PROSITE" id="PS00108">
    <property type="entry name" value="PROTEIN_KINASE_ST"/>
    <property type="match status" value="1"/>
</dbReference>
<evidence type="ECO:0000256" key="7">
    <source>
        <dbReference type="ARBA" id="ARBA00047899"/>
    </source>
</evidence>